<proteinExistence type="predicted"/>
<reference evidence="1 2" key="2">
    <citation type="journal article" date="2022" name="Mol. Ecol. Resour.">
        <title>The genomes of chicory, endive, great burdock and yacon provide insights into Asteraceae paleo-polyploidization history and plant inulin production.</title>
        <authorList>
            <person name="Fan W."/>
            <person name="Wang S."/>
            <person name="Wang H."/>
            <person name="Wang A."/>
            <person name="Jiang F."/>
            <person name="Liu H."/>
            <person name="Zhao H."/>
            <person name="Xu D."/>
            <person name="Zhang Y."/>
        </authorList>
    </citation>
    <scope>NUCLEOTIDE SEQUENCE [LARGE SCALE GENOMIC DNA]</scope>
    <source>
        <strain evidence="2">cv. Punajuju</strain>
        <tissue evidence="1">Leaves</tissue>
    </source>
</reference>
<sequence length="126" mass="14298">MHHSRSPAKATTSFSSCTIVFLLQGVKLRLPDSTSHQTLSNLLSPYHTKTHLQQNIFFDTPSLTLATTHRAALRLRFYDIDSQDILLLKAKPVISDGMCRIEEEEEPLDPSLTWACVAETWRTPNF</sequence>
<name>A0ACB9BHL6_CICIN</name>
<organism evidence="1 2">
    <name type="scientific">Cichorium intybus</name>
    <name type="common">Chicory</name>
    <dbReference type="NCBI Taxonomy" id="13427"/>
    <lineage>
        <taxon>Eukaryota</taxon>
        <taxon>Viridiplantae</taxon>
        <taxon>Streptophyta</taxon>
        <taxon>Embryophyta</taxon>
        <taxon>Tracheophyta</taxon>
        <taxon>Spermatophyta</taxon>
        <taxon>Magnoliopsida</taxon>
        <taxon>eudicotyledons</taxon>
        <taxon>Gunneridae</taxon>
        <taxon>Pentapetalae</taxon>
        <taxon>asterids</taxon>
        <taxon>campanulids</taxon>
        <taxon>Asterales</taxon>
        <taxon>Asteraceae</taxon>
        <taxon>Cichorioideae</taxon>
        <taxon>Cichorieae</taxon>
        <taxon>Cichoriinae</taxon>
        <taxon>Cichorium</taxon>
    </lineage>
</organism>
<protein>
    <submittedName>
        <fullName evidence="1">Uncharacterized protein</fullName>
    </submittedName>
</protein>
<evidence type="ECO:0000313" key="2">
    <source>
        <dbReference type="Proteomes" id="UP001055811"/>
    </source>
</evidence>
<keyword evidence="2" id="KW-1185">Reference proteome</keyword>
<dbReference type="Proteomes" id="UP001055811">
    <property type="component" value="Linkage Group LG06"/>
</dbReference>
<gene>
    <name evidence="1" type="ORF">L2E82_32868</name>
</gene>
<accession>A0ACB9BHL6</accession>
<comment type="caution">
    <text evidence="1">The sequence shown here is derived from an EMBL/GenBank/DDBJ whole genome shotgun (WGS) entry which is preliminary data.</text>
</comment>
<dbReference type="EMBL" id="CM042014">
    <property type="protein sequence ID" value="KAI3721849.1"/>
    <property type="molecule type" value="Genomic_DNA"/>
</dbReference>
<evidence type="ECO:0000313" key="1">
    <source>
        <dbReference type="EMBL" id="KAI3721849.1"/>
    </source>
</evidence>
<reference evidence="2" key="1">
    <citation type="journal article" date="2022" name="Mol. Ecol. Resour.">
        <title>The genomes of chicory, endive, great burdock and yacon provide insights into Asteraceae palaeo-polyploidization history and plant inulin production.</title>
        <authorList>
            <person name="Fan W."/>
            <person name="Wang S."/>
            <person name="Wang H."/>
            <person name="Wang A."/>
            <person name="Jiang F."/>
            <person name="Liu H."/>
            <person name="Zhao H."/>
            <person name="Xu D."/>
            <person name="Zhang Y."/>
        </authorList>
    </citation>
    <scope>NUCLEOTIDE SEQUENCE [LARGE SCALE GENOMIC DNA]</scope>
    <source>
        <strain evidence="2">cv. Punajuju</strain>
    </source>
</reference>